<dbReference type="InterPro" id="IPR000719">
    <property type="entry name" value="Prot_kinase_dom"/>
</dbReference>
<keyword evidence="1" id="KW-0808">Transferase</keyword>
<keyword evidence="2 8" id="KW-0547">Nucleotide-binding</keyword>
<proteinExistence type="predicted"/>
<dbReference type="PROSITE" id="PS50011">
    <property type="entry name" value="PROTEIN_KINASE_DOM"/>
    <property type="match status" value="1"/>
</dbReference>
<evidence type="ECO:0000256" key="6">
    <source>
        <dbReference type="ARBA" id="ARBA00022840"/>
    </source>
</evidence>
<dbReference type="Pfam" id="PF00069">
    <property type="entry name" value="Pkinase"/>
    <property type="match status" value="1"/>
</dbReference>
<dbReference type="InterPro" id="IPR011009">
    <property type="entry name" value="Kinase-like_dom_sf"/>
</dbReference>
<dbReference type="KEGG" id="lak:106177880"/>
<evidence type="ECO:0000256" key="2">
    <source>
        <dbReference type="ARBA" id="ARBA00022741"/>
    </source>
</evidence>
<dbReference type="InterPro" id="IPR016024">
    <property type="entry name" value="ARM-type_fold"/>
</dbReference>
<dbReference type="SUPFAM" id="SSF57850">
    <property type="entry name" value="RING/U-box"/>
    <property type="match status" value="1"/>
</dbReference>
<feature type="region of interest" description="Disordered" evidence="9">
    <location>
        <begin position="54"/>
        <end position="129"/>
    </location>
</feature>
<feature type="region of interest" description="Disordered" evidence="9">
    <location>
        <begin position="1"/>
        <end position="41"/>
    </location>
</feature>
<feature type="region of interest" description="Disordered" evidence="9">
    <location>
        <begin position="1068"/>
        <end position="1176"/>
    </location>
</feature>
<dbReference type="CDD" id="cd06630">
    <property type="entry name" value="STKc_MEKK1"/>
    <property type="match status" value="1"/>
</dbReference>
<dbReference type="GO" id="GO:0004672">
    <property type="term" value="F:protein kinase activity"/>
    <property type="evidence" value="ECO:0007669"/>
    <property type="project" value="InterPro"/>
</dbReference>
<dbReference type="InterPro" id="IPR001841">
    <property type="entry name" value="Znf_RING"/>
</dbReference>
<dbReference type="InterPro" id="IPR017441">
    <property type="entry name" value="Protein_kinase_ATP_BS"/>
</dbReference>
<feature type="binding site" evidence="8">
    <location>
        <position position="1427"/>
    </location>
    <ligand>
        <name>ATP</name>
        <dbReference type="ChEBI" id="CHEBI:30616"/>
    </ligand>
</feature>
<evidence type="ECO:0000259" key="12">
    <source>
        <dbReference type="PROSITE" id="PS50966"/>
    </source>
</evidence>
<dbReference type="Pfam" id="PF21040">
    <property type="entry name" value="CEP104-like_TOG"/>
    <property type="match status" value="1"/>
</dbReference>
<reference evidence="14" key="1">
    <citation type="submission" date="2025-08" db="UniProtKB">
        <authorList>
            <consortium name="RefSeq"/>
        </authorList>
    </citation>
    <scope>IDENTIFICATION</scope>
    <source>
        <tissue evidence="14">Gonads</tissue>
    </source>
</reference>
<dbReference type="InterPro" id="IPR013083">
    <property type="entry name" value="Znf_RING/FYVE/PHD"/>
</dbReference>
<dbReference type="FunFam" id="1.10.510.10:FF:000286">
    <property type="entry name" value="Mitogen-activated protein kinase kinase kinase 1 (Predicted)"/>
    <property type="match status" value="1"/>
</dbReference>
<evidence type="ECO:0000256" key="9">
    <source>
        <dbReference type="SAM" id="MobiDB-lite"/>
    </source>
</evidence>
<keyword evidence="5" id="KW-0862">Zinc</keyword>
<keyword evidence="3 7" id="KW-0863">Zinc-finger</keyword>
<feature type="compositionally biased region" description="Polar residues" evidence="9">
    <location>
        <begin position="14"/>
        <end position="34"/>
    </location>
</feature>
<dbReference type="GO" id="GO:0008270">
    <property type="term" value="F:zinc ion binding"/>
    <property type="evidence" value="ECO:0007669"/>
    <property type="project" value="UniProtKB-KW"/>
</dbReference>
<feature type="region of interest" description="Disordered" evidence="9">
    <location>
        <begin position="622"/>
        <end position="642"/>
    </location>
</feature>
<feature type="compositionally biased region" description="Polar residues" evidence="9">
    <location>
        <begin position="192"/>
        <end position="207"/>
    </location>
</feature>
<dbReference type="SMART" id="SM00220">
    <property type="entry name" value="S_TKc"/>
    <property type="match status" value="1"/>
</dbReference>
<feature type="region of interest" description="Disordered" evidence="9">
    <location>
        <begin position="1308"/>
        <end position="1329"/>
    </location>
</feature>
<dbReference type="GO" id="GO:0005524">
    <property type="term" value="F:ATP binding"/>
    <property type="evidence" value="ECO:0007669"/>
    <property type="project" value="UniProtKB-UniRule"/>
</dbReference>
<dbReference type="Gene3D" id="1.10.510.10">
    <property type="entry name" value="Transferase(Phosphotransferase) domain 1"/>
    <property type="match status" value="1"/>
</dbReference>
<evidence type="ECO:0000313" key="14">
    <source>
        <dbReference type="RefSeq" id="XP_013416244.1"/>
    </source>
</evidence>
<feature type="region of interest" description="Disordered" evidence="9">
    <location>
        <begin position="166"/>
        <end position="243"/>
    </location>
</feature>
<keyword evidence="3 7" id="KW-0479">Metal-binding</keyword>
<keyword evidence="13" id="KW-1185">Reference proteome</keyword>
<dbReference type="Gene3D" id="1.25.10.10">
    <property type="entry name" value="Leucine-rich Repeat Variant"/>
    <property type="match status" value="1"/>
</dbReference>
<evidence type="ECO:0000256" key="8">
    <source>
        <dbReference type="PROSITE-ProRule" id="PRU10141"/>
    </source>
</evidence>
<evidence type="ECO:0000256" key="1">
    <source>
        <dbReference type="ARBA" id="ARBA00022679"/>
    </source>
</evidence>
<feature type="region of interest" description="Disordered" evidence="9">
    <location>
        <begin position="348"/>
        <end position="425"/>
    </location>
</feature>
<feature type="domain" description="Protein kinase" evidence="10">
    <location>
        <begin position="1398"/>
        <end position="1663"/>
    </location>
</feature>
<dbReference type="PANTHER" id="PTHR48016:SF56">
    <property type="entry name" value="MAPKK KINASE"/>
    <property type="match status" value="1"/>
</dbReference>
<dbReference type="InterPro" id="IPR011989">
    <property type="entry name" value="ARM-like"/>
</dbReference>
<dbReference type="SUPFAM" id="SSF48371">
    <property type="entry name" value="ARM repeat"/>
    <property type="match status" value="1"/>
</dbReference>
<sequence length="1676" mass="184581">MATPGPEGADVGDPSSTDSVVTSAENGHAQSKENLQGPYWKVRLKPVKHTKIKVEGDSCGNVVSTGSSKEDTLDMEGSQRPRRYSDGDRAGARDQTHTEGDGEHQEHMERPAFDGKRFQRDDRLEEQKIRERLKAMPMWKKELVDRKKTGPLVAKASVMASNNSAFTPTAATNSTKDAPANSKGSSIPLPAQSESAFTRQVVNSKQGSPGVPRKRVSPSNSFKSSGGRRTPSPHSVIEGLSQEGMRKRVERVRKARLYLLQQTGPNSFLIGGDSPEHKFRVIIGTQLYEECLPAFDGKRFQRDDRLEEQKIRERLKAMPMWKKELVDRKKTGPLVAKASVMASNNSAFTPTAATNSTKDAPANSKGSSIPLPAQSESAFTRQVVNSKQGSPGVPRKRVSPSNSFKSSGGRRTPSPHSVIEGLSQEGMRKRVERVRKARLYLLQQTGPNSFLIGGDSPEHKFRVIIGTQTCSCGKGPHCLHLLFVMLRVFQVGENDPCLWRRELKNYEVETLFRAYLDRRNQRMKQTTPKNEQKKGQEAGGDSTSPDTSSTDSESSTKDIEETCPICLLEMCEGESIVECEKGCHNKLHHHCISIWFNLCQKQKEPLMCPLCRAKWKVSPEEGVTVPSGSPAVSLPHPPPPAQPHEEVVLPHADPLPQEHRDMAAPWIEILGEDLISCLFSKNWTVRETGLRRVSQEAVAVFLPASGEGRTGARVSSDRHEAKTQMLSTCFSILALMCGDPVYRVFVAALKTLRTVLAYVPCRDDTQRKELQDLLVPVLNTILIKCADGNRRTSLLSISTIVELGKGQSGELAIGREIFNSGQGGIGGVSFILTCMLEEYTLEEVQWQWLLGRLCALDRLMEEFPLEFTVEAGRGEHISDHPRLHAVLNFVFKALKHSHQRIAKLARRTFIFAVRPTAHIPGIFSEVKEMLNHLDSSLHIRMLRHLAHIFTEPALLVPYHNITYQNGPAVDFEIPGDMGEGSDTPRSLSPDMPLPSSQGSSPMPQTPTEDGDINDGIGEDNRRLDNMTPNNNELGSDLQNNNVPNDNDVEEQTHQDEFLGENGLEASVQPDEAAAGSKSAIAQDNHVDGDTRKLEETTDKSNVNGELPGNAENHVSGTKTAKDANRNLKQANPVLLTPPNTPLQQSLDKEEVSLSAKKVPQSESTSSPLAGAQPKDWGDITTKQLECDCIEPPQPHGIHMHHKSQGNRDQEEIQPSLPSCGENAHHKAQGYGNCDDRQDEAQAAPLNCNCLIKPCPCEDKFRLPQEPCSPKKTYLCSACRRYSILSTEDSTELTLSPAGLDEKPVSFKTEVASSPRVSPDASQDDGASSDPCYCKEEVEIEEAQALAAAMEASTKQEDLPIIPQLGSREKDEITIHIQDEGGGENDEPQPKAYLDGIHWQRGPLIGTGAYSTCYQARDVKTGTIMAVKQISFCRNTAVEQAQVVEAIEDEIRMMAKLNHVNVVRILGATRQGCHFNMFVEWMPGGAVACLLATYGPFSEVVITSYTQQVLRGLAYLHDNQILHRDMKGANILVDSTGKRVRIADFGASARLATRSTGAGEFQGQLLGTIAFMAPEVLRGESYGRSCDVWSVGCCMVEMCTGQPPWGSKAVSNHLALIFKIATSTEPPPIPENLSPGVRDLMLRCLEQKSEDRPSAKELLQHPLFIHYHNFKSSVPRM</sequence>
<feature type="domain" description="RING-type" evidence="11">
    <location>
        <begin position="563"/>
        <end position="612"/>
    </location>
</feature>
<dbReference type="STRING" id="7574.A0A1S3K1H5"/>
<feature type="compositionally biased region" description="Low complexity" evidence="9">
    <location>
        <begin position="541"/>
        <end position="553"/>
    </location>
</feature>
<dbReference type="GeneID" id="106177880"/>
<evidence type="ECO:0000256" key="7">
    <source>
        <dbReference type="PROSITE-ProRule" id="PRU00175"/>
    </source>
</evidence>
<dbReference type="InParanoid" id="A0A1S3K1H5"/>
<protein>
    <submittedName>
        <fullName evidence="14">Mitogen-activated protein kinase kinase kinase 1-like</fullName>
    </submittedName>
</protein>
<dbReference type="PROSITE" id="PS00107">
    <property type="entry name" value="PROTEIN_KINASE_ATP"/>
    <property type="match status" value="1"/>
</dbReference>
<dbReference type="InterPro" id="IPR050538">
    <property type="entry name" value="MAP_kinase_kinase_kinase"/>
</dbReference>
<keyword evidence="4" id="KW-0418">Kinase</keyword>
<organism evidence="13 14">
    <name type="scientific">Lingula anatina</name>
    <name type="common">Brachiopod</name>
    <name type="synonym">Lingula unguis</name>
    <dbReference type="NCBI Taxonomy" id="7574"/>
    <lineage>
        <taxon>Eukaryota</taxon>
        <taxon>Metazoa</taxon>
        <taxon>Spiralia</taxon>
        <taxon>Lophotrochozoa</taxon>
        <taxon>Brachiopoda</taxon>
        <taxon>Linguliformea</taxon>
        <taxon>Lingulata</taxon>
        <taxon>Lingulida</taxon>
        <taxon>Linguloidea</taxon>
        <taxon>Lingulidae</taxon>
        <taxon>Lingula</taxon>
    </lineage>
</organism>
<dbReference type="PANTHER" id="PTHR48016">
    <property type="entry name" value="MAP KINASE KINASE KINASE SSK2-RELATED-RELATED"/>
    <property type="match status" value="1"/>
</dbReference>
<dbReference type="RefSeq" id="XP_013416244.1">
    <property type="nucleotide sequence ID" value="XM_013560790.1"/>
</dbReference>
<feature type="compositionally biased region" description="Basic and acidic residues" evidence="9">
    <location>
        <begin position="68"/>
        <end position="129"/>
    </location>
</feature>
<name>A0A1S3K1H5_LINAN</name>
<evidence type="ECO:0000256" key="4">
    <source>
        <dbReference type="ARBA" id="ARBA00022777"/>
    </source>
</evidence>
<dbReference type="CDD" id="cd16494">
    <property type="entry name" value="RING-CH-C4HC3_ZSWM2"/>
    <property type="match status" value="1"/>
</dbReference>
<feature type="compositionally biased region" description="Basic and acidic residues" evidence="9">
    <location>
        <begin position="1084"/>
        <end position="1098"/>
    </location>
</feature>
<dbReference type="PROSITE" id="PS50966">
    <property type="entry name" value="ZF_SWIM"/>
    <property type="match status" value="1"/>
</dbReference>
<accession>A0A1S3K1H5</accession>
<gene>
    <name evidence="14" type="primary">LOC106177880</name>
</gene>
<evidence type="ECO:0000313" key="13">
    <source>
        <dbReference type="Proteomes" id="UP000085678"/>
    </source>
</evidence>
<evidence type="ECO:0000259" key="11">
    <source>
        <dbReference type="PROSITE" id="PS50089"/>
    </source>
</evidence>
<feature type="compositionally biased region" description="Polar residues" evidence="9">
    <location>
        <begin position="1026"/>
        <end position="1037"/>
    </location>
</feature>
<feature type="compositionally biased region" description="Polar residues" evidence="9">
    <location>
        <begin position="374"/>
        <end position="389"/>
    </location>
</feature>
<feature type="region of interest" description="Disordered" evidence="9">
    <location>
        <begin position="972"/>
        <end position="1052"/>
    </location>
</feature>
<dbReference type="Gene3D" id="3.30.40.10">
    <property type="entry name" value="Zinc/RING finger domain, C3HC4 (zinc finger)"/>
    <property type="match status" value="1"/>
</dbReference>
<dbReference type="Proteomes" id="UP000085678">
    <property type="component" value="Unplaced"/>
</dbReference>
<evidence type="ECO:0000259" key="10">
    <source>
        <dbReference type="PROSITE" id="PS50011"/>
    </source>
</evidence>
<dbReference type="SUPFAM" id="SSF56112">
    <property type="entry name" value="Protein kinase-like (PK-like)"/>
    <property type="match status" value="1"/>
</dbReference>
<dbReference type="InterPro" id="IPR007527">
    <property type="entry name" value="Znf_SWIM"/>
</dbReference>
<feature type="compositionally biased region" description="Polar residues" evidence="9">
    <location>
        <begin position="994"/>
        <end position="1007"/>
    </location>
</feature>
<feature type="compositionally biased region" description="Polar residues" evidence="9">
    <location>
        <begin position="348"/>
        <end position="358"/>
    </location>
</feature>
<dbReference type="PROSITE" id="PS00108">
    <property type="entry name" value="PROTEIN_KINASE_ST"/>
    <property type="match status" value="1"/>
</dbReference>
<feature type="domain" description="SWIM-type" evidence="12">
    <location>
        <begin position="461"/>
        <end position="489"/>
    </location>
</feature>
<dbReference type="InterPro" id="IPR008271">
    <property type="entry name" value="Ser/Thr_kinase_AS"/>
</dbReference>
<feature type="region of interest" description="Disordered" evidence="9">
    <location>
        <begin position="522"/>
        <end position="556"/>
    </location>
</feature>
<feature type="compositionally biased region" description="Low complexity" evidence="9">
    <location>
        <begin position="1131"/>
        <end position="1145"/>
    </location>
</feature>
<dbReference type="OrthoDB" id="275301at2759"/>
<evidence type="ECO:0000256" key="3">
    <source>
        <dbReference type="ARBA" id="ARBA00022771"/>
    </source>
</evidence>
<evidence type="ECO:0000256" key="5">
    <source>
        <dbReference type="ARBA" id="ARBA00022833"/>
    </source>
</evidence>
<keyword evidence="6 8" id="KW-0067">ATP-binding</keyword>
<feature type="compositionally biased region" description="Polar residues" evidence="9">
    <location>
        <begin position="166"/>
        <end position="176"/>
    </location>
</feature>
<dbReference type="PROSITE" id="PS50089">
    <property type="entry name" value="ZF_RING_2"/>
    <property type="match status" value="1"/>
</dbReference>